<geneLocation type="plasmid" evidence="5">
    <name>p_NC_YFY_NT001</name>
</geneLocation>
<dbReference type="Proteomes" id="UP000221961">
    <property type="component" value="Plasmid p_NC_YFY_NT001"/>
</dbReference>
<evidence type="ECO:0000313" key="6">
    <source>
        <dbReference type="Proteomes" id="UP000221961"/>
    </source>
</evidence>
<dbReference type="Proteomes" id="UP000221961">
    <property type="component" value="Chromosome"/>
</dbReference>
<evidence type="ECO:0000256" key="2">
    <source>
        <dbReference type="ARBA" id="ARBA00023172"/>
    </source>
</evidence>
<evidence type="ECO:0000313" key="5">
    <source>
        <dbReference type="EMBL" id="ATL72552.1"/>
    </source>
</evidence>
<dbReference type="KEGG" id="ntp:CRH09_39795"/>
<keyword evidence="1" id="KW-0238">DNA-binding</keyword>
<evidence type="ECO:0000313" key="4">
    <source>
        <dbReference type="EMBL" id="ATL72149.1"/>
    </source>
</evidence>
<dbReference type="SUPFAM" id="SSF56349">
    <property type="entry name" value="DNA breaking-rejoining enzymes"/>
    <property type="match status" value="1"/>
</dbReference>
<accession>A0A291RY05</accession>
<dbReference type="InterPro" id="IPR013762">
    <property type="entry name" value="Integrase-like_cat_sf"/>
</dbReference>
<dbReference type="Gene3D" id="1.10.150.130">
    <property type="match status" value="1"/>
</dbReference>
<gene>
    <name evidence="4" type="ORF">CRH09_27915</name>
    <name evidence="5" type="ORF">CRH09_39795</name>
</gene>
<feature type="domain" description="Integrase SAM-like N-terminal" evidence="3">
    <location>
        <begin position="68"/>
        <end position="142"/>
    </location>
</feature>
<sequence length="483" mass="54769">MSTGHWSVHQFGLERPWPELPGEFGIAGDVGSWARRLGVRHGQWFLLGPNGFPDPRVNQFLASARFGVLAANTRRAYVHSLAMWMNFLESRSCAWWQADDEHAEAFEFWRLTDPANLATVRTSTFAKDVAACKKFYGWAAQRYTDVLDVFAEVDFPAARREASVKWLDPAAWARWRDVGLRGRELSGRHDRSWRGRNEQRDAAFADGLYGTALRLTEWASVVLPELPPLEAGRGYYTCELAGKCAKGEYGHPYWIPRRALSAVWSYVEGARARAVRHAQAAGTYERLPGRMVVGTGKRRGSVVIPDEKAGAGVVRDWVMVPPLLRRRMFRQTAAGLEPVWLWLNEDGVPRDPHGWHHTFETANQRIAAQGLDNFHVTAHMARHSAALRWFSVGKLFYAKQIGHLDEEESRDFRDQFGDTWDLVQTVLGHRRVETTRLVYLEPFRSLSVEVLLAHVEGFDIDRFVADAMATHPRVISDPVGAAR</sequence>
<dbReference type="Pfam" id="PF02899">
    <property type="entry name" value="Phage_int_SAM_1"/>
    <property type="match status" value="1"/>
</dbReference>
<evidence type="ECO:0000256" key="1">
    <source>
        <dbReference type="ARBA" id="ARBA00023125"/>
    </source>
</evidence>
<dbReference type="AlphaFoldDB" id="A0A291RY05"/>
<reference evidence="4 6" key="1">
    <citation type="submission" date="2017-10" db="EMBL/GenBank/DDBJ databases">
        <title>Comparative genomics between pathogenic Norcardia.</title>
        <authorList>
            <person name="Zeng L."/>
        </authorList>
    </citation>
    <scope>NUCLEOTIDE SEQUENCE [LARGE SCALE GENOMIC DNA]</scope>
    <source>
        <strain evidence="4 6">NC_YFY_NT001</strain>
        <plasmid evidence="5">p_NC_YFY_NT001</plasmid>
        <plasmid evidence="6">Plasmid p_nc_yfy_nt001</plasmid>
    </source>
</reference>
<dbReference type="GO" id="GO:0015074">
    <property type="term" value="P:DNA integration"/>
    <property type="evidence" value="ECO:0007669"/>
    <property type="project" value="InterPro"/>
</dbReference>
<dbReference type="InterPro" id="IPR011010">
    <property type="entry name" value="DNA_brk_join_enz"/>
</dbReference>
<dbReference type="EMBL" id="CP023778">
    <property type="protein sequence ID" value="ATL72149.1"/>
    <property type="molecule type" value="Genomic_DNA"/>
</dbReference>
<dbReference type="SUPFAM" id="SSF47823">
    <property type="entry name" value="lambda integrase-like, N-terminal domain"/>
    <property type="match status" value="1"/>
</dbReference>
<dbReference type="Gene3D" id="1.10.443.10">
    <property type="entry name" value="Intergrase catalytic core"/>
    <property type="match status" value="1"/>
</dbReference>
<keyword evidence="5" id="KW-0614">Plasmid</keyword>
<organism evidence="4 6">
    <name type="scientific">Nocardia terpenica</name>
    <dbReference type="NCBI Taxonomy" id="455432"/>
    <lineage>
        <taxon>Bacteria</taxon>
        <taxon>Bacillati</taxon>
        <taxon>Actinomycetota</taxon>
        <taxon>Actinomycetes</taxon>
        <taxon>Mycobacteriales</taxon>
        <taxon>Nocardiaceae</taxon>
        <taxon>Nocardia</taxon>
    </lineage>
</organism>
<dbReference type="KEGG" id="ntp:CRH09_27915"/>
<evidence type="ECO:0000259" key="3">
    <source>
        <dbReference type="Pfam" id="PF02899"/>
    </source>
</evidence>
<protein>
    <recommendedName>
        <fullName evidence="3">Integrase SAM-like N-terminal domain-containing protein</fullName>
    </recommendedName>
</protein>
<name>A0A291RY05_9NOCA</name>
<keyword evidence="2" id="KW-0233">DNA recombination</keyword>
<dbReference type="GO" id="GO:0006310">
    <property type="term" value="P:DNA recombination"/>
    <property type="evidence" value="ECO:0007669"/>
    <property type="project" value="UniProtKB-KW"/>
</dbReference>
<geneLocation type="plasmid" evidence="6">
    <name>p_nc_yfy_nt001</name>
</geneLocation>
<proteinExistence type="predicted"/>
<dbReference type="EMBL" id="CP023779">
    <property type="protein sequence ID" value="ATL72552.1"/>
    <property type="molecule type" value="Genomic_DNA"/>
</dbReference>
<dbReference type="InterPro" id="IPR004107">
    <property type="entry name" value="Integrase_SAM-like_N"/>
</dbReference>
<dbReference type="InterPro" id="IPR010998">
    <property type="entry name" value="Integrase_recombinase_N"/>
</dbReference>
<dbReference type="GO" id="GO:0003677">
    <property type="term" value="F:DNA binding"/>
    <property type="evidence" value="ECO:0007669"/>
    <property type="project" value="UniProtKB-KW"/>
</dbReference>